<dbReference type="RefSeq" id="WP_206584690.1">
    <property type="nucleotide sequence ID" value="NZ_JAFKCU010000001.1"/>
</dbReference>
<accession>A0ABS3CA89</accession>
<dbReference type="EMBL" id="JAFKCU010000001">
    <property type="protein sequence ID" value="MBN7814027.1"/>
    <property type="molecule type" value="Genomic_DNA"/>
</dbReference>
<gene>
    <name evidence="1" type="ORF">J0A69_01250</name>
</gene>
<comment type="caution">
    <text evidence="1">The sequence shown here is derived from an EMBL/GenBank/DDBJ whole genome shotgun (WGS) entry which is preliminary data.</text>
</comment>
<evidence type="ECO:0000313" key="1">
    <source>
        <dbReference type="EMBL" id="MBN7814027.1"/>
    </source>
</evidence>
<dbReference type="Proteomes" id="UP000664480">
    <property type="component" value="Unassembled WGS sequence"/>
</dbReference>
<evidence type="ECO:0000313" key="2">
    <source>
        <dbReference type="Proteomes" id="UP000664480"/>
    </source>
</evidence>
<sequence>MRKSLYFLLKTVKMMLNKKLLIAFVLYQFSVDFVFGQNKSDLDSLRTYYQKCLDKGQFMSDCARNYFYTINSMDSIIYNKLYNSLDLNNRQNLKKEQNDWLKKKEEFLEMGQKKYEASNGGLDELMFMYDNNAAFIEKRILDLINRMKNK</sequence>
<protein>
    <recommendedName>
        <fullName evidence="3">Lysozyme inhibitor LprI N-terminal domain-containing protein</fullName>
    </recommendedName>
</protein>
<evidence type="ECO:0008006" key="3">
    <source>
        <dbReference type="Google" id="ProtNLM"/>
    </source>
</evidence>
<organism evidence="1 2">
    <name type="scientific">Algoriphagus pacificus</name>
    <dbReference type="NCBI Taxonomy" id="2811234"/>
    <lineage>
        <taxon>Bacteria</taxon>
        <taxon>Pseudomonadati</taxon>
        <taxon>Bacteroidota</taxon>
        <taxon>Cytophagia</taxon>
        <taxon>Cytophagales</taxon>
        <taxon>Cyclobacteriaceae</taxon>
        <taxon>Algoriphagus</taxon>
    </lineage>
</organism>
<keyword evidence="2" id="KW-1185">Reference proteome</keyword>
<reference evidence="1 2" key="1">
    <citation type="submission" date="2021-03" db="EMBL/GenBank/DDBJ databases">
        <title>novel species isolated from a fishpond in China.</title>
        <authorList>
            <person name="Lu H."/>
            <person name="Cai Z."/>
        </authorList>
    </citation>
    <scope>NUCLEOTIDE SEQUENCE [LARGE SCALE GENOMIC DNA]</scope>
    <source>
        <strain evidence="1 2">YJ13C</strain>
    </source>
</reference>
<proteinExistence type="predicted"/>
<name>A0ABS3CA89_9BACT</name>